<proteinExistence type="predicted"/>
<comment type="caution">
    <text evidence="2">The sequence shown here is derived from an EMBL/GenBank/DDBJ whole genome shotgun (WGS) entry which is preliminary data.</text>
</comment>
<reference evidence="2 3" key="1">
    <citation type="submission" date="2023-02" db="EMBL/GenBank/DDBJ databases">
        <title>LHISI_Scaffold_Assembly.</title>
        <authorList>
            <person name="Stuart O.P."/>
            <person name="Cleave R."/>
            <person name="Magrath M.J.L."/>
            <person name="Mikheyev A.S."/>
        </authorList>
    </citation>
    <scope>NUCLEOTIDE SEQUENCE [LARGE SCALE GENOMIC DNA]</scope>
    <source>
        <strain evidence="2">Daus_M_001</strain>
        <tissue evidence="2">Leg muscle</tissue>
    </source>
</reference>
<evidence type="ECO:0000256" key="1">
    <source>
        <dbReference type="SAM" id="MobiDB-lite"/>
    </source>
</evidence>
<feature type="region of interest" description="Disordered" evidence="1">
    <location>
        <begin position="1"/>
        <end position="50"/>
    </location>
</feature>
<evidence type="ECO:0000313" key="3">
    <source>
        <dbReference type="Proteomes" id="UP001159363"/>
    </source>
</evidence>
<accession>A0ABQ9HHK0</accession>
<evidence type="ECO:0000313" key="2">
    <source>
        <dbReference type="EMBL" id="KAJ8883813.1"/>
    </source>
</evidence>
<dbReference type="EMBL" id="JARBHB010000005">
    <property type="protein sequence ID" value="KAJ8883813.1"/>
    <property type="molecule type" value="Genomic_DNA"/>
</dbReference>
<feature type="compositionally biased region" description="Basic and acidic residues" evidence="1">
    <location>
        <begin position="17"/>
        <end position="35"/>
    </location>
</feature>
<gene>
    <name evidence="2" type="ORF">PR048_015668</name>
</gene>
<keyword evidence="3" id="KW-1185">Reference proteome</keyword>
<organism evidence="2 3">
    <name type="scientific">Dryococelus australis</name>
    <dbReference type="NCBI Taxonomy" id="614101"/>
    <lineage>
        <taxon>Eukaryota</taxon>
        <taxon>Metazoa</taxon>
        <taxon>Ecdysozoa</taxon>
        <taxon>Arthropoda</taxon>
        <taxon>Hexapoda</taxon>
        <taxon>Insecta</taxon>
        <taxon>Pterygota</taxon>
        <taxon>Neoptera</taxon>
        <taxon>Polyneoptera</taxon>
        <taxon>Phasmatodea</taxon>
        <taxon>Verophasmatodea</taxon>
        <taxon>Anareolatae</taxon>
        <taxon>Phasmatidae</taxon>
        <taxon>Eurycanthinae</taxon>
        <taxon>Dryococelus</taxon>
    </lineage>
</organism>
<protein>
    <submittedName>
        <fullName evidence="2">Uncharacterized protein</fullName>
    </submittedName>
</protein>
<sequence length="491" mass="55145">MDKLKLTPMPYLGFEPKTSRTADRRRTNQREEDRASMTGGSTKLPKRPTLTRSASVHLVSHVKDHGAMVIDFGVKDWVSWVKGLRSRSSKSNMADEVGIGRPGEGRSCWKISRSTCHRTPRYLQLKKIEVCERQGGCIAELRIRAVDLSIHPYIGCLSTTSTYSYVLTLATIDLEAGVETIPNVVKGTGDDMLRDAQAFSASVLVIHHKSLHSDSRTMKVRAKRAESSQVQENTHNYVEKEVASVDGRSVDTANEHAEFGAFSNFYPDLLEHQVTYDCSPELCPTSIPVNVGRKTKMVLLPARNHSPPPPQPVSLCGSPPLEQDAAARRSPRESEDNSFSDSSASVKLSFTILRYNQLDTVFDVRLTYAQIRNDKRCRVPLLELTMLLPWPSLLNVTIACKYLKSFVCRGSKSLHVLYLSDVGEIYNETNKPYFTNQLEEFSVRGSGWALQLILHMDTHILQCRTFMVGAMHTMLPKFITNRRSCINVHCL</sequence>
<feature type="compositionally biased region" description="Basic and acidic residues" evidence="1">
    <location>
        <begin position="325"/>
        <end position="335"/>
    </location>
</feature>
<feature type="region of interest" description="Disordered" evidence="1">
    <location>
        <begin position="301"/>
        <end position="341"/>
    </location>
</feature>
<name>A0ABQ9HHK0_9NEOP</name>
<dbReference type="Proteomes" id="UP001159363">
    <property type="component" value="Chromosome 4"/>
</dbReference>